<evidence type="ECO:0000313" key="4">
    <source>
        <dbReference type="Proteomes" id="UP000738349"/>
    </source>
</evidence>
<dbReference type="AlphaFoldDB" id="A0A9P9D0Z5"/>
<organism evidence="3 4">
    <name type="scientific">Dactylonectria macrodidyma</name>
    <dbReference type="NCBI Taxonomy" id="307937"/>
    <lineage>
        <taxon>Eukaryota</taxon>
        <taxon>Fungi</taxon>
        <taxon>Dikarya</taxon>
        <taxon>Ascomycota</taxon>
        <taxon>Pezizomycotina</taxon>
        <taxon>Sordariomycetes</taxon>
        <taxon>Hypocreomycetidae</taxon>
        <taxon>Hypocreales</taxon>
        <taxon>Nectriaceae</taxon>
        <taxon>Dactylonectria</taxon>
    </lineage>
</organism>
<proteinExistence type="predicted"/>
<feature type="region of interest" description="Disordered" evidence="1">
    <location>
        <begin position="1"/>
        <end position="35"/>
    </location>
</feature>
<dbReference type="Proteomes" id="UP000738349">
    <property type="component" value="Unassembled WGS sequence"/>
</dbReference>
<sequence length="652" mass="75001">MGEEAQQIQISVREKRRRPASDDADRPGPSQVKKIRESTPDLLCTSCTLMFSHQGLEYLNSPNGFDHRTRAECMASRNESCRMCRFIFLVVCKEHDETWASDDRLIFRNFRNTHSTSPVSGIQLPGIYGLKGSLESEPDKCIITIYSFARMGDPMGTIVHRRPLHRDLRSSSVFAAAQSLIKECMHPEKPHKHCQYSRDTVLPTRVLDVGKPDDPHPTIKLRVNETETHAPYIALSYCWGKQPKPTAPVQPRLLRKDTLKALVGEIRLESLQQSIQDAIFVTRKLGFRYLWVDALCIIQDCKTDKDKEISQMASIYKNAAITIAASSSENAMDGFLSKRILPYHPNYELHIPMPNGEKGTVYLSAEAYEPEHPLDKRGWTLQEFMLSSRMLIFSDYELLWQCKEVDLRGVTGRGLEYLQPLEALPWTVFDDDAEPDFGNLDSDKIYLWKTIVQQYTERKLTDLEDRLRAITGITSELETLWRDMNIYGLWKIWFIELLAWYKPHVDREQKRWLKRAPSWSWASLNGVICYEGPLWTEDAKVKLLTVSTAELTCRILEEADIQFDKSHTILERPDLGDPSAELRQRGLQHRETEYLLLGTVKIDEGVEKGVGLLVVDVGKRVYRRVGLVIFTDMTIWKGAKRRDVTLEPKIRG</sequence>
<keyword evidence="4" id="KW-1185">Reference proteome</keyword>
<accession>A0A9P9D0Z5</accession>
<evidence type="ECO:0000313" key="3">
    <source>
        <dbReference type="EMBL" id="KAH7110713.1"/>
    </source>
</evidence>
<feature type="compositionally biased region" description="Polar residues" evidence="1">
    <location>
        <begin position="1"/>
        <end position="10"/>
    </location>
</feature>
<dbReference type="PANTHER" id="PTHR33112">
    <property type="entry name" value="DOMAIN PROTEIN, PUTATIVE-RELATED"/>
    <property type="match status" value="1"/>
</dbReference>
<protein>
    <submittedName>
        <fullName evidence="3">Heterokaryon incompatibility protein-domain-containing protein</fullName>
    </submittedName>
</protein>
<feature type="domain" description="Heterokaryon incompatibility" evidence="2">
    <location>
        <begin position="232"/>
        <end position="383"/>
    </location>
</feature>
<dbReference type="OrthoDB" id="5125733at2759"/>
<name>A0A9P9D0Z5_9HYPO</name>
<comment type="caution">
    <text evidence="3">The sequence shown here is derived from an EMBL/GenBank/DDBJ whole genome shotgun (WGS) entry which is preliminary data.</text>
</comment>
<dbReference type="Pfam" id="PF06985">
    <property type="entry name" value="HET"/>
    <property type="match status" value="1"/>
</dbReference>
<evidence type="ECO:0000259" key="2">
    <source>
        <dbReference type="Pfam" id="PF06985"/>
    </source>
</evidence>
<gene>
    <name evidence="3" type="ORF">EDB81DRAFT_369989</name>
</gene>
<dbReference type="EMBL" id="JAGMUV010000044">
    <property type="protein sequence ID" value="KAH7110713.1"/>
    <property type="molecule type" value="Genomic_DNA"/>
</dbReference>
<dbReference type="InterPro" id="IPR010730">
    <property type="entry name" value="HET"/>
</dbReference>
<reference evidence="3" key="1">
    <citation type="journal article" date="2021" name="Nat. Commun.">
        <title>Genetic determinants of endophytism in the Arabidopsis root mycobiome.</title>
        <authorList>
            <person name="Mesny F."/>
            <person name="Miyauchi S."/>
            <person name="Thiergart T."/>
            <person name="Pickel B."/>
            <person name="Atanasova L."/>
            <person name="Karlsson M."/>
            <person name="Huettel B."/>
            <person name="Barry K.W."/>
            <person name="Haridas S."/>
            <person name="Chen C."/>
            <person name="Bauer D."/>
            <person name="Andreopoulos W."/>
            <person name="Pangilinan J."/>
            <person name="LaButti K."/>
            <person name="Riley R."/>
            <person name="Lipzen A."/>
            <person name="Clum A."/>
            <person name="Drula E."/>
            <person name="Henrissat B."/>
            <person name="Kohler A."/>
            <person name="Grigoriev I.V."/>
            <person name="Martin F.M."/>
            <person name="Hacquard S."/>
        </authorList>
    </citation>
    <scope>NUCLEOTIDE SEQUENCE</scope>
    <source>
        <strain evidence="3">MPI-CAGE-AT-0147</strain>
    </source>
</reference>
<dbReference type="PANTHER" id="PTHR33112:SF12">
    <property type="entry name" value="HETEROKARYON INCOMPATIBILITY DOMAIN-CONTAINING PROTEIN"/>
    <property type="match status" value="1"/>
</dbReference>
<evidence type="ECO:0000256" key="1">
    <source>
        <dbReference type="SAM" id="MobiDB-lite"/>
    </source>
</evidence>